<sequence>MQLPAALLIGAIISAVIFASFDRMIAVPRSTFVVAQAVVGLLMAHALHLDYLKEIASQWPIFVIGVFSVIVLSYIIGYVLARMQILPGSTALWGASPGSASTMVLLCEAFNADQRLVAFMAYMRVILVACLTTTVGHHYMTGHTPPVWLTMQSPGSLLQTLIVLVIAVVIGGRLRLPSAPMLLSLFIAIVAQTYTGKTAELPLWLLAPSYLALGWVIGGRFTRKAVHHAWRALPAVVTANLILIIGCALIAWPIAKLMHTSYLAAYLATSPGGSDSVAIIAMSLPVDRGFVMAMQIFRLFAVLAIAPPLAMGLARLLPPELSEKPEKRA</sequence>
<feature type="transmembrane region" description="Helical" evidence="1">
    <location>
        <begin position="201"/>
        <end position="221"/>
    </location>
</feature>
<dbReference type="InterPro" id="IPR017516">
    <property type="entry name" value="AbrB_dup"/>
</dbReference>
<evidence type="ECO:0000313" key="2">
    <source>
        <dbReference type="EMBL" id="UYH52314.1"/>
    </source>
</evidence>
<protein>
    <submittedName>
        <fullName evidence="2">AbrB family transcriptional regulator</fullName>
    </submittedName>
</protein>
<dbReference type="EMBL" id="CP107052">
    <property type="protein sequence ID" value="UYH52314.1"/>
    <property type="molecule type" value="Genomic_DNA"/>
</dbReference>
<feature type="transmembrane region" description="Helical" evidence="1">
    <location>
        <begin position="233"/>
        <end position="255"/>
    </location>
</feature>
<reference evidence="2" key="1">
    <citation type="submission" date="2022-10" db="EMBL/GenBank/DDBJ databases">
        <title>Candidatus Kirkpatrella diaphorinas gen. nov., sp. nov., an uncultured endosymbiont identified in a population of Diaphorina citri from Hawaii.</title>
        <authorList>
            <person name="Henry E.M."/>
            <person name="Carlson C.R."/>
            <person name="Kuo Y.-W."/>
        </authorList>
    </citation>
    <scope>NUCLEOTIDE SEQUENCE</scope>
    <source>
        <strain evidence="2">CADCRV1</strain>
    </source>
</reference>
<proteinExistence type="predicted"/>
<feature type="transmembrane region" description="Helical" evidence="1">
    <location>
        <begin position="117"/>
        <end position="136"/>
    </location>
</feature>
<dbReference type="PIRSF" id="PIRSF038991">
    <property type="entry name" value="Protein_AbrB"/>
    <property type="match status" value="1"/>
</dbReference>
<dbReference type="InterPro" id="IPR007820">
    <property type="entry name" value="AbrB_fam"/>
</dbReference>
<organism evidence="2 3">
    <name type="scientific">Candidatus Kirkpatrickella diaphorinae</name>
    <dbReference type="NCBI Taxonomy" id="2984322"/>
    <lineage>
        <taxon>Bacteria</taxon>
        <taxon>Pseudomonadati</taxon>
        <taxon>Pseudomonadota</taxon>
        <taxon>Alphaproteobacteria</taxon>
        <taxon>Acetobacterales</taxon>
        <taxon>Acetobacteraceae</taxon>
        <taxon>Candidatus Kirkpatrickella</taxon>
    </lineage>
</organism>
<feature type="transmembrane region" description="Helical" evidence="1">
    <location>
        <begin position="179"/>
        <end position="195"/>
    </location>
</feature>
<name>A0ABY6GLR3_9PROT</name>
<gene>
    <name evidence="2" type="ORF">N5W20_00465</name>
</gene>
<evidence type="ECO:0000256" key="1">
    <source>
        <dbReference type="SAM" id="Phobius"/>
    </source>
</evidence>
<feature type="transmembrane region" description="Helical" evidence="1">
    <location>
        <begin position="59"/>
        <end position="80"/>
    </location>
</feature>
<dbReference type="Pfam" id="PF05145">
    <property type="entry name" value="AbrB"/>
    <property type="match status" value="1"/>
</dbReference>
<dbReference type="PANTHER" id="PTHR38457:SF1">
    <property type="entry name" value="REGULATOR ABRB-RELATED"/>
    <property type="match status" value="1"/>
</dbReference>
<keyword evidence="1" id="KW-1133">Transmembrane helix</keyword>
<keyword evidence="1" id="KW-0812">Transmembrane</keyword>
<feature type="transmembrane region" description="Helical" evidence="1">
    <location>
        <begin position="261"/>
        <end position="284"/>
    </location>
</feature>
<keyword evidence="1" id="KW-0472">Membrane</keyword>
<keyword evidence="3" id="KW-1185">Reference proteome</keyword>
<dbReference type="Proteomes" id="UP001163831">
    <property type="component" value="Chromosome"/>
</dbReference>
<accession>A0ABY6GLR3</accession>
<feature type="transmembrane region" description="Helical" evidence="1">
    <location>
        <begin position="29"/>
        <end position="47"/>
    </location>
</feature>
<feature type="transmembrane region" description="Helical" evidence="1">
    <location>
        <begin position="156"/>
        <end position="172"/>
    </location>
</feature>
<dbReference type="PANTHER" id="PTHR38457">
    <property type="entry name" value="REGULATOR ABRB-RELATED"/>
    <property type="match status" value="1"/>
</dbReference>
<evidence type="ECO:0000313" key="3">
    <source>
        <dbReference type="Proteomes" id="UP001163831"/>
    </source>
</evidence>
<dbReference type="NCBIfam" id="TIGR03082">
    <property type="entry name" value="Gneg_AbrB_dup"/>
    <property type="match status" value="2"/>
</dbReference>
<feature type="transmembrane region" description="Helical" evidence="1">
    <location>
        <begin position="296"/>
        <end position="317"/>
    </location>
</feature>